<dbReference type="InterPro" id="IPR047173">
    <property type="entry name" value="STRAD_A/B-like"/>
</dbReference>
<dbReference type="OMA" id="NCAYREG"/>
<dbReference type="Pfam" id="PF00069">
    <property type="entry name" value="Pkinase"/>
    <property type="match status" value="1"/>
</dbReference>
<dbReference type="Proteomes" id="UP000012073">
    <property type="component" value="Unassembled WGS sequence"/>
</dbReference>
<dbReference type="SMART" id="SM00220">
    <property type="entry name" value="S_TKc"/>
    <property type="match status" value="1"/>
</dbReference>
<evidence type="ECO:0000259" key="3">
    <source>
        <dbReference type="PROSITE" id="PS50011"/>
    </source>
</evidence>
<proteinExistence type="inferred from homology"/>
<feature type="region of interest" description="Disordered" evidence="2">
    <location>
        <begin position="335"/>
        <end position="361"/>
    </location>
</feature>
<dbReference type="GeneID" id="17317713"/>
<feature type="compositionally biased region" description="Basic and acidic residues" evidence="2">
    <location>
        <begin position="1413"/>
        <end position="1429"/>
    </location>
</feature>
<dbReference type="OrthoDB" id="248923at2759"/>
<dbReference type="InterPro" id="IPR011009">
    <property type="entry name" value="Kinase-like_dom_sf"/>
</dbReference>
<reference evidence="5" key="1">
    <citation type="journal article" date="2013" name="Proc. Natl. Acad. Sci. U.S.A.">
        <title>Genome structure and metabolic features in the red seaweed Chondrus crispus shed light on evolution of the Archaeplastida.</title>
        <authorList>
            <person name="Collen J."/>
            <person name="Porcel B."/>
            <person name="Carre W."/>
            <person name="Ball S.G."/>
            <person name="Chaparro C."/>
            <person name="Tonon T."/>
            <person name="Barbeyron T."/>
            <person name="Michel G."/>
            <person name="Noel B."/>
            <person name="Valentin K."/>
            <person name="Elias M."/>
            <person name="Artiguenave F."/>
            <person name="Arun A."/>
            <person name="Aury J.M."/>
            <person name="Barbosa-Neto J.F."/>
            <person name="Bothwell J.H."/>
            <person name="Bouget F.Y."/>
            <person name="Brillet L."/>
            <person name="Cabello-Hurtado F."/>
            <person name="Capella-Gutierrez S."/>
            <person name="Charrier B."/>
            <person name="Cladiere L."/>
            <person name="Cock J.M."/>
            <person name="Coelho S.M."/>
            <person name="Colleoni C."/>
            <person name="Czjzek M."/>
            <person name="Da Silva C."/>
            <person name="Delage L."/>
            <person name="Denoeud F."/>
            <person name="Deschamps P."/>
            <person name="Dittami S.M."/>
            <person name="Gabaldon T."/>
            <person name="Gachon C.M."/>
            <person name="Groisillier A."/>
            <person name="Herve C."/>
            <person name="Jabbari K."/>
            <person name="Katinka M."/>
            <person name="Kloareg B."/>
            <person name="Kowalczyk N."/>
            <person name="Labadie K."/>
            <person name="Leblanc C."/>
            <person name="Lopez P.J."/>
            <person name="McLachlan D.H."/>
            <person name="Meslet-Cladiere L."/>
            <person name="Moustafa A."/>
            <person name="Nehr Z."/>
            <person name="Nyvall Collen P."/>
            <person name="Panaud O."/>
            <person name="Partensky F."/>
            <person name="Poulain J."/>
            <person name="Rensing S.A."/>
            <person name="Rousvoal S."/>
            <person name="Samson G."/>
            <person name="Symeonidi A."/>
            <person name="Weissenbach J."/>
            <person name="Zambounis A."/>
            <person name="Wincker P."/>
            <person name="Boyen C."/>
        </authorList>
    </citation>
    <scope>NUCLEOTIDE SEQUENCE [LARGE SCALE GENOMIC DNA]</scope>
    <source>
        <strain evidence="5">cv. Stackhouse</strain>
    </source>
</reference>
<protein>
    <submittedName>
        <fullName evidence="4">Serine/threonine protein kinase</fullName>
    </submittedName>
</protein>
<organism evidence="4 5">
    <name type="scientific">Chondrus crispus</name>
    <name type="common">Carrageen Irish moss</name>
    <name type="synonym">Polymorpha crispa</name>
    <dbReference type="NCBI Taxonomy" id="2769"/>
    <lineage>
        <taxon>Eukaryota</taxon>
        <taxon>Rhodophyta</taxon>
        <taxon>Florideophyceae</taxon>
        <taxon>Rhodymeniophycidae</taxon>
        <taxon>Gigartinales</taxon>
        <taxon>Gigartinaceae</taxon>
        <taxon>Chondrus</taxon>
    </lineage>
</organism>
<dbReference type="RefSeq" id="XP_005710044.1">
    <property type="nucleotide sequence ID" value="XM_005709987.1"/>
</dbReference>
<evidence type="ECO:0000313" key="5">
    <source>
        <dbReference type="Proteomes" id="UP000012073"/>
    </source>
</evidence>
<feature type="region of interest" description="Disordered" evidence="2">
    <location>
        <begin position="1278"/>
        <end position="1306"/>
    </location>
</feature>
<dbReference type="InterPro" id="IPR000719">
    <property type="entry name" value="Prot_kinase_dom"/>
</dbReference>
<comment type="similarity">
    <text evidence="1">Belongs to the protein kinase superfamily. STE Ser/Thr protein kinase family. STE20 subfamily.</text>
</comment>
<dbReference type="GO" id="GO:0004674">
    <property type="term" value="F:protein serine/threonine kinase activity"/>
    <property type="evidence" value="ECO:0007669"/>
    <property type="project" value="UniProtKB-KW"/>
</dbReference>
<dbReference type="STRING" id="2769.R7QQT3"/>
<evidence type="ECO:0000256" key="1">
    <source>
        <dbReference type="ARBA" id="ARBA00008874"/>
    </source>
</evidence>
<dbReference type="EMBL" id="HG002070">
    <property type="protein sequence ID" value="CDF39750.1"/>
    <property type="molecule type" value="Genomic_DNA"/>
</dbReference>
<feature type="compositionally biased region" description="Polar residues" evidence="2">
    <location>
        <begin position="703"/>
        <end position="712"/>
    </location>
</feature>
<feature type="region of interest" description="Disordered" evidence="2">
    <location>
        <begin position="928"/>
        <end position="1084"/>
    </location>
</feature>
<feature type="compositionally biased region" description="Polar residues" evidence="2">
    <location>
        <begin position="864"/>
        <end position="881"/>
    </location>
</feature>
<feature type="compositionally biased region" description="Gly residues" evidence="2">
    <location>
        <begin position="1123"/>
        <end position="1135"/>
    </location>
</feature>
<feature type="region of interest" description="Disordered" evidence="2">
    <location>
        <begin position="1117"/>
        <end position="1154"/>
    </location>
</feature>
<dbReference type="PANTHER" id="PTHR48014:SF21">
    <property type="entry name" value="SERINE_THREONINE-PROTEIN KINASE FRAY2"/>
    <property type="match status" value="1"/>
</dbReference>
<feature type="region of interest" description="Disordered" evidence="2">
    <location>
        <begin position="676"/>
        <end position="712"/>
    </location>
</feature>
<accession>R7QQT3</accession>
<feature type="compositionally biased region" description="Low complexity" evidence="2">
    <location>
        <begin position="973"/>
        <end position="983"/>
    </location>
</feature>
<evidence type="ECO:0000256" key="2">
    <source>
        <dbReference type="SAM" id="MobiDB-lite"/>
    </source>
</evidence>
<feature type="compositionally biased region" description="Low complexity" evidence="2">
    <location>
        <begin position="935"/>
        <end position="956"/>
    </location>
</feature>
<keyword evidence="5" id="KW-1185">Reference proteome</keyword>
<feature type="region of interest" description="Disordered" evidence="2">
    <location>
        <begin position="406"/>
        <end position="456"/>
    </location>
</feature>
<feature type="region of interest" description="Disordered" evidence="2">
    <location>
        <begin position="1406"/>
        <end position="1438"/>
    </location>
</feature>
<dbReference type="SUPFAM" id="SSF56112">
    <property type="entry name" value="Protein kinase-like (PK-like)"/>
    <property type="match status" value="1"/>
</dbReference>
<feature type="compositionally biased region" description="Polar residues" evidence="2">
    <location>
        <begin position="557"/>
        <end position="586"/>
    </location>
</feature>
<feature type="compositionally biased region" description="Low complexity" evidence="2">
    <location>
        <begin position="1050"/>
        <end position="1060"/>
    </location>
</feature>
<feature type="region of interest" description="Disordered" evidence="2">
    <location>
        <begin position="864"/>
        <end position="884"/>
    </location>
</feature>
<feature type="compositionally biased region" description="Low complexity" evidence="2">
    <location>
        <begin position="686"/>
        <end position="702"/>
    </location>
</feature>
<feature type="compositionally biased region" description="Polar residues" evidence="2">
    <location>
        <begin position="1061"/>
        <end position="1082"/>
    </location>
</feature>
<dbReference type="Gene3D" id="3.30.200.20">
    <property type="entry name" value="Phosphorylase Kinase, domain 1"/>
    <property type="match status" value="1"/>
</dbReference>
<keyword evidence="4" id="KW-0723">Serine/threonine-protein kinase</keyword>
<evidence type="ECO:0000313" key="4">
    <source>
        <dbReference type="EMBL" id="CDF39750.1"/>
    </source>
</evidence>
<gene>
    <name evidence="4" type="ORF">CHC_T00008363001</name>
</gene>
<feature type="compositionally biased region" description="Polar residues" evidence="2">
    <location>
        <begin position="428"/>
        <end position="440"/>
    </location>
</feature>
<feature type="region of interest" description="Disordered" evidence="2">
    <location>
        <begin position="496"/>
        <end position="630"/>
    </location>
</feature>
<dbReference type="PROSITE" id="PS50011">
    <property type="entry name" value="PROTEIN_KINASE_DOM"/>
    <property type="match status" value="1"/>
</dbReference>
<keyword evidence="4" id="KW-0808">Transferase</keyword>
<dbReference type="Gramene" id="CDF39750">
    <property type="protein sequence ID" value="CDF39750"/>
    <property type="gene ID" value="CHC_T00008363001"/>
</dbReference>
<dbReference type="PANTHER" id="PTHR48014">
    <property type="entry name" value="SERINE/THREONINE-PROTEIN KINASE FRAY2"/>
    <property type="match status" value="1"/>
</dbReference>
<sequence>MASSPSQRRLPARAVGYELREQIGIGTCAAVYRAWCDHVKDEVAIKVVELEWLQASLEDIGREIQVMSLSSHPNVVPFSTAFVEGTDLWIVMPLLTGGSVLSLMNCAYREGLPEEYARYVLWCVLKALEYFHGNGQMHRDVKAANLLLDSNGNTMLADYGMMGWMVEGGLDRKQRQTFVGTPCWMAPEVMMQGDGYDYKADIWSLGITAIELAQGRAPYTNYAPMKVLFLTMQNAPPTISGPTADQYSAKYKDFVASCLQKDPKVRPSAKQLLKHPLFANGVVKPNSLADTIAKLPPIGSRGGSQKQLIRQLQKVAAPHRSGIYDRSAKGLGWDFGEAEGKSPSPIAEGAGASGGEVPSNTAAVSAPLLPTLGASSGTAQHMPHENSSLADMHALRTLNIASPDAGLVPESSSEPNLAARVANKSSEKNSTGFHGRTSSLPVLPAEDTPNAAPHSSTAAAFPEHVSILGKQGGTGWIGSVPAKTVGQLRKGRFTVSDVPNPQRLDGKIGGFLDRNSPGQKAVASQPASAMEGGEKDTPMIPASAVLPQSVRDREPAISSTRQPDTSQVPHSRTSQPVLSQGPIYSTQDDRRAPSMGMPAATQQLASESDLRAPGGAKSSFPPISPTKPRIVNVSKPASVTTYAAAVAGAPGRERSFISGVAPVVINADTRTVLTGTQPVVQKKPQPNSLLGLSSPASAGSNSQQVTPSSAYVSSDGLTQSRALFASENPRPKTPSGQAPLKIHTIPSAPPAKAMVSVVSDVGRSGHMGMQTQVTTIPLSHYSIPSRELYRATTQGAVATSSGTTSNTGLPKVPQSTKQLLQQAGQVLSFESSNVQMGTAIRKPVAVGGPDAALAQPPPNAPVVIQSTAGSGVGSSNVTALPQGTPVARTGISSVQQSNIQMNPKVLHAPQGAAALNIAHAGVAQTTIPASSTQKGNIQSSGASSGQGGSQNSSFSNAPRRKSRFEVKDVERPSTSNMTTNTSSGGVAVMSETASNASTSGLPRVPGHSGSTPSVKPKSRFEVKDIEQRSRPPPLANGISPTVPQIVNIGPPSSSSSIPASRQGTPLASPQPDSQSTGNSTSGLAKWSDSLLGQLQNIIQQLVNDNETLRREVAMLRGKTGANPGSGSGGAGGNADIGGKEVSKRIGARGPGTTTLQSATYTHNANISSANVYTTGGKMMSVTGQIQVTKTAGDGSYHGGIERQRLEKAVDATVEWGTGKLDNDNAIYGERAWAWKVSREAEREDGAIRGTRSGIGSGEGGKCERQSDWGLPMARVQGEAAGGGGHAGSERREMQSVVGSDSTKDANGGDGIVFMKGSSQMGSGQVGHSVVTSANGAMGGNGECRGEEVKGVGSLKKEMYRRGGGNILSRTAAVVGDVGTMGSLIYPNGSNSIGLWHVAGESIPNDGMSSRAEAVSDDRRRVDSARDFLDRAAGAGGQG</sequence>
<keyword evidence="4" id="KW-0418">Kinase</keyword>
<dbReference type="GO" id="GO:0005524">
    <property type="term" value="F:ATP binding"/>
    <property type="evidence" value="ECO:0007669"/>
    <property type="project" value="InterPro"/>
</dbReference>
<name>R7QQT3_CHOCR</name>
<dbReference type="KEGG" id="ccp:CHC_T00008363001"/>
<feature type="compositionally biased region" description="Polar residues" evidence="2">
    <location>
        <begin position="991"/>
        <end position="1000"/>
    </location>
</feature>
<feature type="compositionally biased region" description="Basic and acidic residues" evidence="2">
    <location>
        <begin position="1018"/>
        <end position="1029"/>
    </location>
</feature>
<feature type="domain" description="Protein kinase" evidence="3">
    <location>
        <begin position="17"/>
        <end position="278"/>
    </location>
</feature>
<dbReference type="Gene3D" id="1.10.510.10">
    <property type="entry name" value="Transferase(Phosphotransferase) domain 1"/>
    <property type="match status" value="1"/>
</dbReference>
<dbReference type="GO" id="GO:0043539">
    <property type="term" value="F:protein serine/threonine kinase activator activity"/>
    <property type="evidence" value="ECO:0007669"/>
    <property type="project" value="InterPro"/>
</dbReference>